<keyword evidence="2" id="KW-1185">Reference proteome</keyword>
<proteinExistence type="predicted"/>
<reference evidence="2" key="1">
    <citation type="submission" date="2016-10" db="EMBL/GenBank/DDBJ databases">
        <authorList>
            <person name="Varghese N."/>
            <person name="Submissions S."/>
        </authorList>
    </citation>
    <scope>NUCLEOTIDE SEQUENCE [LARGE SCALE GENOMIC DNA]</scope>
    <source>
        <strain evidence="2">CGMCC 1.10223</strain>
    </source>
</reference>
<accession>A0A1I2DNB8</accession>
<evidence type="ECO:0000313" key="1">
    <source>
        <dbReference type="EMBL" id="SFE82055.1"/>
    </source>
</evidence>
<evidence type="ECO:0000313" key="2">
    <source>
        <dbReference type="Proteomes" id="UP000183410"/>
    </source>
</evidence>
<sequence length="43" mass="5047">MHVFREEEQCQEACEDLGNSLYVFLSRRLNDESRGRDGIESAR</sequence>
<dbReference type="EMBL" id="FONN01000007">
    <property type="protein sequence ID" value="SFE82055.1"/>
    <property type="molecule type" value="Genomic_DNA"/>
</dbReference>
<organism evidence="1 2">
    <name type="scientific">Paenibacillus algorifonticola</name>
    <dbReference type="NCBI Taxonomy" id="684063"/>
    <lineage>
        <taxon>Bacteria</taxon>
        <taxon>Bacillati</taxon>
        <taxon>Bacillota</taxon>
        <taxon>Bacilli</taxon>
        <taxon>Bacillales</taxon>
        <taxon>Paenibacillaceae</taxon>
        <taxon>Paenibacillus</taxon>
    </lineage>
</organism>
<dbReference type="Proteomes" id="UP000183410">
    <property type="component" value="Unassembled WGS sequence"/>
</dbReference>
<protein>
    <submittedName>
        <fullName evidence="1">Uncharacterized protein</fullName>
    </submittedName>
</protein>
<gene>
    <name evidence="1" type="ORF">SAMN04487969_107119</name>
</gene>
<name>A0A1I2DNB8_9BACL</name>
<dbReference type="AlphaFoldDB" id="A0A1I2DNB8"/>